<keyword evidence="3" id="KW-1185">Reference proteome</keyword>
<dbReference type="PATRIC" id="fig|1348663.4.peg.6778"/>
<evidence type="ECO:0000259" key="1">
    <source>
        <dbReference type="Pfam" id="PF17940"/>
    </source>
</evidence>
<name>A0A066YMT1_9ACTN</name>
<proteinExistence type="predicted"/>
<dbReference type="InterPro" id="IPR041583">
    <property type="entry name" value="TetR_C_31"/>
</dbReference>
<evidence type="ECO:0000313" key="3">
    <source>
        <dbReference type="Proteomes" id="UP000027178"/>
    </source>
</evidence>
<evidence type="ECO:0000313" key="2">
    <source>
        <dbReference type="EMBL" id="KDN81194.1"/>
    </source>
</evidence>
<accession>A0A066YMT1</accession>
<reference evidence="2 3" key="1">
    <citation type="submission" date="2014-05" db="EMBL/GenBank/DDBJ databases">
        <title>Draft Genome Sequence of Kitasatospora cheerisanensis KCTC 2395.</title>
        <authorList>
            <person name="Nam D.H."/>
        </authorList>
    </citation>
    <scope>NUCLEOTIDE SEQUENCE [LARGE SCALE GENOMIC DNA]</scope>
    <source>
        <strain evidence="2 3">KCTC 2395</strain>
    </source>
</reference>
<dbReference type="Proteomes" id="UP000027178">
    <property type="component" value="Unassembled WGS sequence"/>
</dbReference>
<protein>
    <recommendedName>
        <fullName evidence="1">Tetracyclin repressor-like C-terminal group 31 domain-containing protein</fullName>
    </recommendedName>
</protein>
<dbReference type="eggNOG" id="COG3226">
    <property type="taxonomic scope" value="Bacteria"/>
</dbReference>
<dbReference type="Gene3D" id="1.10.357.10">
    <property type="entry name" value="Tetracycline Repressor, domain 2"/>
    <property type="match status" value="1"/>
</dbReference>
<dbReference type="InterPro" id="IPR009057">
    <property type="entry name" value="Homeodomain-like_sf"/>
</dbReference>
<organism evidence="2 3">
    <name type="scientific">Kitasatospora cheerisanensis KCTC 2395</name>
    <dbReference type="NCBI Taxonomy" id="1348663"/>
    <lineage>
        <taxon>Bacteria</taxon>
        <taxon>Bacillati</taxon>
        <taxon>Actinomycetota</taxon>
        <taxon>Actinomycetes</taxon>
        <taxon>Kitasatosporales</taxon>
        <taxon>Streptomycetaceae</taxon>
        <taxon>Kitasatospora</taxon>
    </lineage>
</organism>
<dbReference type="Pfam" id="PF17940">
    <property type="entry name" value="TetR_C_31"/>
    <property type="match status" value="1"/>
</dbReference>
<sequence>MGGGAPARDDRAMSVPRPTRIADAAVAVIAERGLRGLTHRAVDEAAGLPVGSTSNLARTRSALLELALVRIAEVESAAVVGDVPDVPVGDRRAARRMLIAVVADGLEQALTTGRTLTVARIELALEAARRPELRSVYDRLGAGFLDVAVRLLRACGSAGPTADARRLVRWCEGVLFNGTAGSGHAHPPGRAELAADAERYLAALLDG</sequence>
<dbReference type="HOGENOM" id="CLU_069356_21_0_11"/>
<feature type="domain" description="Tetracyclin repressor-like C-terminal group 31" evidence="1">
    <location>
        <begin position="96"/>
        <end position="206"/>
    </location>
</feature>
<dbReference type="AlphaFoldDB" id="A0A066YMT1"/>
<dbReference type="EMBL" id="JNBY01000149">
    <property type="protein sequence ID" value="KDN81194.1"/>
    <property type="molecule type" value="Genomic_DNA"/>
</dbReference>
<gene>
    <name evidence="2" type="ORF">KCH_70050</name>
</gene>
<comment type="caution">
    <text evidence="2">The sequence shown here is derived from an EMBL/GenBank/DDBJ whole genome shotgun (WGS) entry which is preliminary data.</text>
</comment>
<dbReference type="SUPFAM" id="SSF46689">
    <property type="entry name" value="Homeodomain-like"/>
    <property type="match status" value="1"/>
</dbReference>